<evidence type="ECO:0000256" key="7">
    <source>
        <dbReference type="SAM" id="MobiDB-lite"/>
    </source>
</evidence>
<comment type="subcellular location">
    <subcellularLocation>
        <location evidence="1">Cytoplasm</location>
        <location evidence="1">Cytoskeleton</location>
    </subcellularLocation>
</comment>
<evidence type="ECO:0000256" key="1">
    <source>
        <dbReference type="ARBA" id="ARBA00004245"/>
    </source>
</evidence>
<dbReference type="OrthoDB" id="1925970at2759"/>
<evidence type="ECO:0000313" key="10">
    <source>
        <dbReference type="Proteomes" id="UP000030748"/>
    </source>
</evidence>
<evidence type="ECO:0000256" key="4">
    <source>
        <dbReference type="ARBA" id="ARBA00022701"/>
    </source>
</evidence>
<dbReference type="InterPro" id="IPR027329">
    <property type="entry name" value="TPX2_C"/>
</dbReference>
<feature type="coiled-coil region" evidence="6">
    <location>
        <begin position="27"/>
        <end position="69"/>
    </location>
</feature>
<dbReference type="PANTHER" id="PTHR46372">
    <property type="entry name" value="PROTEIN WVD2-LIKE 3"/>
    <property type="match status" value="1"/>
</dbReference>
<dbReference type="AlphaFoldDB" id="A0A022QSJ1"/>
<organism evidence="9 10">
    <name type="scientific">Erythranthe guttata</name>
    <name type="common">Yellow monkey flower</name>
    <name type="synonym">Mimulus guttatus</name>
    <dbReference type="NCBI Taxonomy" id="4155"/>
    <lineage>
        <taxon>Eukaryota</taxon>
        <taxon>Viridiplantae</taxon>
        <taxon>Streptophyta</taxon>
        <taxon>Embryophyta</taxon>
        <taxon>Tracheophyta</taxon>
        <taxon>Spermatophyta</taxon>
        <taxon>Magnoliopsida</taxon>
        <taxon>eudicotyledons</taxon>
        <taxon>Gunneridae</taxon>
        <taxon>Pentapetalae</taxon>
        <taxon>asterids</taxon>
        <taxon>lamiids</taxon>
        <taxon>Lamiales</taxon>
        <taxon>Phrymaceae</taxon>
        <taxon>Erythranthe</taxon>
    </lineage>
</organism>
<dbReference type="PANTHER" id="PTHR46372:SF6">
    <property type="entry name" value="PROTEIN WVD2-LIKE 1"/>
    <property type="match status" value="1"/>
</dbReference>
<evidence type="ECO:0000259" key="8">
    <source>
        <dbReference type="Pfam" id="PF06886"/>
    </source>
</evidence>
<protein>
    <recommendedName>
        <fullName evidence="8">TPX2 C-terminal domain-containing protein</fullName>
    </recommendedName>
</protein>
<keyword evidence="10" id="KW-1185">Reference proteome</keyword>
<dbReference type="GO" id="GO:0008017">
    <property type="term" value="F:microtubule binding"/>
    <property type="evidence" value="ECO:0007669"/>
    <property type="project" value="InterPro"/>
</dbReference>
<dbReference type="InterPro" id="IPR044806">
    <property type="entry name" value="WVD2/WDL1-4"/>
</dbReference>
<comment type="similarity">
    <text evidence="2">Belongs to the TPX2 family.</text>
</comment>
<evidence type="ECO:0000256" key="3">
    <source>
        <dbReference type="ARBA" id="ARBA00022490"/>
    </source>
</evidence>
<dbReference type="STRING" id="4155.A0A022QSJ1"/>
<evidence type="ECO:0000256" key="5">
    <source>
        <dbReference type="ARBA" id="ARBA00023212"/>
    </source>
</evidence>
<evidence type="ECO:0000313" key="9">
    <source>
        <dbReference type="EMBL" id="EYU30529.1"/>
    </source>
</evidence>
<dbReference type="KEGG" id="egt:105965630"/>
<dbReference type="GO" id="GO:0005874">
    <property type="term" value="C:microtubule"/>
    <property type="evidence" value="ECO:0007669"/>
    <property type="project" value="UniProtKB-KW"/>
</dbReference>
<keyword evidence="4" id="KW-0493">Microtubule</keyword>
<dbReference type="Pfam" id="PF06886">
    <property type="entry name" value="TPX2"/>
    <property type="match status" value="1"/>
</dbReference>
<keyword evidence="6" id="KW-0175">Coiled coil</keyword>
<dbReference type="GO" id="GO:0000226">
    <property type="term" value="P:microtubule cytoskeleton organization"/>
    <property type="evidence" value="ECO:0007669"/>
    <property type="project" value="InterPro"/>
</dbReference>
<keyword evidence="3" id="KW-0963">Cytoplasm</keyword>
<keyword evidence="5" id="KW-0206">Cytoskeleton</keyword>
<dbReference type="PhylomeDB" id="A0A022QSJ1"/>
<accession>A0A022QSJ1</accession>
<dbReference type="eggNOG" id="ENOG502RERJ">
    <property type="taxonomic scope" value="Eukaryota"/>
</dbReference>
<dbReference type="OMA" id="CAIVMGR"/>
<dbReference type="EMBL" id="KI631034">
    <property type="protein sequence ID" value="EYU30529.1"/>
    <property type="molecule type" value="Genomic_DNA"/>
</dbReference>
<sequence length="204" mass="23067">MASSTATSVRSRITVPVAPRFTCTDRLERRKEFYTKLEEKHKALEKEKLEYEARTKEEEQAAIKQLRKNMAYKANPVPNFYREGPPPKVELKKYPVTRAKSPNLTRRKSCGDALTRTTPEEKGSSVRAPRHSVGVYKEANTKASPPLVRKKSSPITPKSKDQNNSQKLNGSIVKPKIRPQQIKETTENSYVKEQANAADIAVES</sequence>
<evidence type="ECO:0000256" key="2">
    <source>
        <dbReference type="ARBA" id="ARBA00005885"/>
    </source>
</evidence>
<feature type="region of interest" description="Disordered" evidence="7">
    <location>
        <begin position="76"/>
        <end position="190"/>
    </location>
</feature>
<proteinExistence type="inferred from homology"/>
<gene>
    <name evidence="9" type="ORF">MIMGU_mgv1a0140052mg</name>
</gene>
<evidence type="ECO:0000256" key="6">
    <source>
        <dbReference type="SAM" id="Coils"/>
    </source>
</evidence>
<dbReference type="Proteomes" id="UP000030748">
    <property type="component" value="Unassembled WGS sequence"/>
</dbReference>
<feature type="domain" description="TPX2 C-terminal" evidence="8">
    <location>
        <begin position="20"/>
        <end position="89"/>
    </location>
</feature>
<name>A0A022QSJ1_ERYGU</name>
<reference evidence="9 10" key="1">
    <citation type="journal article" date="2013" name="Proc. Natl. Acad. Sci. U.S.A.">
        <title>Fine-scale variation in meiotic recombination in Mimulus inferred from population shotgun sequencing.</title>
        <authorList>
            <person name="Hellsten U."/>
            <person name="Wright K.M."/>
            <person name="Jenkins J."/>
            <person name="Shu S."/>
            <person name="Yuan Y."/>
            <person name="Wessler S.R."/>
            <person name="Schmutz J."/>
            <person name="Willis J.H."/>
            <person name="Rokhsar D.S."/>
        </authorList>
    </citation>
    <scope>NUCLEOTIDE SEQUENCE [LARGE SCALE GENOMIC DNA]</scope>
    <source>
        <strain evidence="10">cv. DUN x IM62</strain>
    </source>
</reference>